<reference evidence="7" key="2">
    <citation type="submission" date="2021-04" db="EMBL/GenBank/DDBJ databases">
        <authorList>
            <person name="Gilroy R."/>
        </authorList>
    </citation>
    <scope>NUCLEOTIDE SEQUENCE</scope>
    <source>
        <strain evidence="7">2239</strain>
    </source>
</reference>
<evidence type="ECO:0000256" key="5">
    <source>
        <dbReference type="ARBA" id="ARBA00023163"/>
    </source>
</evidence>
<gene>
    <name evidence="7" type="ORF">H9865_00970</name>
</gene>
<evidence type="ECO:0000313" key="8">
    <source>
        <dbReference type="Proteomes" id="UP000824193"/>
    </source>
</evidence>
<dbReference type="PANTHER" id="PTHR43133:SF8">
    <property type="entry name" value="RNA POLYMERASE SIGMA FACTOR HI_1459-RELATED"/>
    <property type="match status" value="1"/>
</dbReference>
<dbReference type="InterPro" id="IPR007627">
    <property type="entry name" value="RNA_pol_sigma70_r2"/>
</dbReference>
<keyword evidence="3" id="KW-0731">Sigma factor</keyword>
<dbReference type="PANTHER" id="PTHR43133">
    <property type="entry name" value="RNA POLYMERASE ECF-TYPE SIGMA FACTO"/>
    <property type="match status" value="1"/>
</dbReference>
<dbReference type="Gene3D" id="1.10.1740.10">
    <property type="match status" value="1"/>
</dbReference>
<dbReference type="EMBL" id="DXFW01000002">
    <property type="protein sequence ID" value="HIX04671.1"/>
    <property type="molecule type" value="Genomic_DNA"/>
</dbReference>
<evidence type="ECO:0000313" key="7">
    <source>
        <dbReference type="EMBL" id="HIX04671.1"/>
    </source>
</evidence>
<evidence type="ECO:0000256" key="1">
    <source>
        <dbReference type="ARBA" id="ARBA00010641"/>
    </source>
</evidence>
<comment type="caution">
    <text evidence="7">The sequence shown here is derived from an EMBL/GenBank/DDBJ whole genome shotgun (WGS) entry which is preliminary data.</text>
</comment>
<dbReference type="GO" id="GO:0016987">
    <property type="term" value="F:sigma factor activity"/>
    <property type="evidence" value="ECO:0007669"/>
    <property type="project" value="UniProtKB-KW"/>
</dbReference>
<evidence type="ECO:0000259" key="6">
    <source>
        <dbReference type="Pfam" id="PF04542"/>
    </source>
</evidence>
<dbReference type="SUPFAM" id="SSF88946">
    <property type="entry name" value="Sigma2 domain of RNA polymerase sigma factors"/>
    <property type="match status" value="1"/>
</dbReference>
<feature type="domain" description="RNA polymerase sigma-70 region 2" evidence="6">
    <location>
        <begin position="8"/>
        <end position="76"/>
    </location>
</feature>
<dbReference type="SUPFAM" id="SSF88659">
    <property type="entry name" value="Sigma3 and sigma4 domains of RNA polymerase sigma factors"/>
    <property type="match status" value="1"/>
</dbReference>
<keyword evidence="2" id="KW-0805">Transcription regulation</keyword>
<comment type="similarity">
    <text evidence="1">Belongs to the sigma-70 factor family. ECF subfamily.</text>
</comment>
<dbReference type="GO" id="GO:0006352">
    <property type="term" value="P:DNA-templated transcription initiation"/>
    <property type="evidence" value="ECO:0007669"/>
    <property type="project" value="InterPro"/>
</dbReference>
<dbReference type="AlphaFoldDB" id="A0A9D1V216"/>
<organism evidence="7 8">
    <name type="scientific">Candidatus Allofournierella pullicola</name>
    <dbReference type="NCBI Taxonomy" id="2838596"/>
    <lineage>
        <taxon>Bacteria</taxon>
        <taxon>Bacillati</taxon>
        <taxon>Bacillota</taxon>
        <taxon>Clostridia</taxon>
        <taxon>Eubacteriales</taxon>
        <taxon>Oscillospiraceae</taxon>
        <taxon>Allofournierella</taxon>
    </lineage>
</organism>
<dbReference type="Gene3D" id="1.10.10.10">
    <property type="entry name" value="Winged helix-like DNA-binding domain superfamily/Winged helix DNA-binding domain"/>
    <property type="match status" value="1"/>
</dbReference>
<reference evidence="7" key="1">
    <citation type="journal article" date="2021" name="PeerJ">
        <title>Extensive microbial diversity within the chicken gut microbiome revealed by metagenomics and culture.</title>
        <authorList>
            <person name="Gilroy R."/>
            <person name="Ravi A."/>
            <person name="Getino M."/>
            <person name="Pursley I."/>
            <person name="Horton D.L."/>
            <person name="Alikhan N.F."/>
            <person name="Baker D."/>
            <person name="Gharbi K."/>
            <person name="Hall N."/>
            <person name="Watson M."/>
            <person name="Adriaenssens E.M."/>
            <person name="Foster-Nyarko E."/>
            <person name="Jarju S."/>
            <person name="Secka A."/>
            <person name="Antonio M."/>
            <person name="Oren A."/>
            <person name="Chaudhuri R.R."/>
            <person name="La Ragione R."/>
            <person name="Hildebrand F."/>
            <person name="Pallen M.J."/>
        </authorList>
    </citation>
    <scope>NUCLEOTIDE SEQUENCE</scope>
    <source>
        <strain evidence="7">2239</strain>
    </source>
</reference>
<dbReference type="Proteomes" id="UP000824193">
    <property type="component" value="Unassembled WGS sequence"/>
</dbReference>
<dbReference type="InterPro" id="IPR013325">
    <property type="entry name" value="RNA_pol_sigma_r2"/>
</dbReference>
<accession>A0A9D1V216</accession>
<dbReference type="NCBIfam" id="TIGR02937">
    <property type="entry name" value="sigma70-ECF"/>
    <property type="match status" value="1"/>
</dbReference>
<dbReference type="GO" id="GO:0003677">
    <property type="term" value="F:DNA binding"/>
    <property type="evidence" value="ECO:0007669"/>
    <property type="project" value="UniProtKB-KW"/>
</dbReference>
<proteinExistence type="inferred from homology"/>
<evidence type="ECO:0000256" key="2">
    <source>
        <dbReference type="ARBA" id="ARBA00023015"/>
    </source>
</evidence>
<dbReference type="Pfam" id="PF04542">
    <property type="entry name" value="Sigma70_r2"/>
    <property type="match status" value="1"/>
</dbReference>
<sequence>MASPLEELFNAFHRDVYTYLFSLCRDAALAEDLTGETFLEAVRSFPAFRGEADCKTWLFTLARRRWFAWLKKKKRRPETEALSEFLECGEPGPAARADAAELFARVRALLAAEPARSQKITSMRLEGYSFYEIGLACGVSEASARVIDFRVKKRIRAALEQEGYYER</sequence>
<dbReference type="InterPro" id="IPR013324">
    <property type="entry name" value="RNA_pol_sigma_r3/r4-like"/>
</dbReference>
<protein>
    <submittedName>
        <fullName evidence="7">Sigma-70 family RNA polymerase sigma factor</fullName>
    </submittedName>
</protein>
<keyword evidence="4" id="KW-0238">DNA-binding</keyword>
<keyword evidence="5" id="KW-0804">Transcription</keyword>
<evidence type="ECO:0000256" key="3">
    <source>
        <dbReference type="ARBA" id="ARBA00023082"/>
    </source>
</evidence>
<dbReference type="InterPro" id="IPR036388">
    <property type="entry name" value="WH-like_DNA-bd_sf"/>
</dbReference>
<evidence type="ECO:0000256" key="4">
    <source>
        <dbReference type="ARBA" id="ARBA00023125"/>
    </source>
</evidence>
<name>A0A9D1V216_9FIRM</name>
<dbReference type="InterPro" id="IPR039425">
    <property type="entry name" value="RNA_pol_sigma-70-like"/>
</dbReference>
<dbReference type="InterPro" id="IPR014284">
    <property type="entry name" value="RNA_pol_sigma-70_dom"/>
</dbReference>